<dbReference type="AlphaFoldDB" id="A0A3B0W6I8"/>
<accession>A0A3B0W6I8</accession>
<organism evidence="1">
    <name type="scientific">hydrothermal vent metagenome</name>
    <dbReference type="NCBI Taxonomy" id="652676"/>
    <lineage>
        <taxon>unclassified sequences</taxon>
        <taxon>metagenomes</taxon>
        <taxon>ecological metagenomes</taxon>
    </lineage>
</organism>
<reference evidence="1" key="1">
    <citation type="submission" date="2018-06" db="EMBL/GenBank/DDBJ databases">
        <authorList>
            <person name="Zhirakovskaya E."/>
        </authorList>
    </citation>
    <scope>NUCLEOTIDE SEQUENCE</scope>
</reference>
<gene>
    <name evidence="1" type="ORF">MNBD_GAMMA05-1761</name>
</gene>
<dbReference type="EMBL" id="UOFE01000018">
    <property type="protein sequence ID" value="VAW51508.1"/>
    <property type="molecule type" value="Genomic_DNA"/>
</dbReference>
<name>A0A3B0W6I8_9ZZZZ</name>
<sequence>MKFAETMPKNRFHRFRIDDVAIRYSNFAPRLFNFCLSLGMKASDIMPSRAFCSDENQGYPIIFYSPNTLVRFHLIMDALVEL</sequence>
<evidence type="ECO:0000313" key="1">
    <source>
        <dbReference type="EMBL" id="VAW51508.1"/>
    </source>
</evidence>
<protein>
    <submittedName>
        <fullName evidence="1">Uncharacterized protein</fullName>
    </submittedName>
</protein>
<proteinExistence type="predicted"/>